<feature type="compositionally biased region" description="Polar residues" evidence="4">
    <location>
        <begin position="1198"/>
        <end position="1217"/>
    </location>
</feature>
<feature type="compositionally biased region" description="Basic and acidic residues" evidence="4">
    <location>
        <begin position="773"/>
        <end position="782"/>
    </location>
</feature>
<proteinExistence type="inferred from homology"/>
<feature type="region of interest" description="Disordered" evidence="4">
    <location>
        <begin position="832"/>
        <end position="934"/>
    </location>
</feature>
<feature type="compositionally biased region" description="Polar residues" evidence="4">
    <location>
        <begin position="1085"/>
        <end position="1097"/>
    </location>
</feature>
<feature type="compositionally biased region" description="Polar residues" evidence="4">
    <location>
        <begin position="1145"/>
        <end position="1154"/>
    </location>
</feature>
<reference evidence="5" key="1">
    <citation type="submission" date="2013-10" db="EMBL/GenBank/DDBJ databases">
        <title>Genomic analysis of the causative agents of coccidiosis in chickens.</title>
        <authorList>
            <person name="Reid A.J."/>
            <person name="Blake D."/>
            <person name="Billington K."/>
            <person name="Browne H."/>
            <person name="Dunn M."/>
            <person name="Hung S."/>
            <person name="Kawahara F."/>
            <person name="Miranda-Saavedra D."/>
            <person name="Mourier T."/>
            <person name="Nagra H."/>
            <person name="Otto T.D."/>
            <person name="Rawlings N."/>
            <person name="Sanchez A."/>
            <person name="Sanders M."/>
            <person name="Subramaniam C."/>
            <person name="Tay Y."/>
            <person name="Dear P."/>
            <person name="Doerig C."/>
            <person name="Gruber A."/>
            <person name="Parkinson J."/>
            <person name="Shirley M."/>
            <person name="Wan K.L."/>
            <person name="Berriman M."/>
            <person name="Tomley F."/>
            <person name="Pain A."/>
        </authorList>
    </citation>
    <scope>NUCLEOTIDE SEQUENCE [LARGE SCALE GENOMIC DNA]</scope>
    <source>
        <strain evidence="5">Houghton</strain>
    </source>
</reference>
<evidence type="ECO:0000256" key="1">
    <source>
        <dbReference type="ARBA" id="ARBA00004123"/>
    </source>
</evidence>
<keyword evidence="3" id="KW-0539">Nucleus</keyword>
<evidence type="ECO:0000256" key="4">
    <source>
        <dbReference type="SAM" id="MobiDB-lite"/>
    </source>
</evidence>
<organism evidence="5 6">
    <name type="scientific">Eimeria brunetti</name>
    <dbReference type="NCBI Taxonomy" id="51314"/>
    <lineage>
        <taxon>Eukaryota</taxon>
        <taxon>Sar</taxon>
        <taxon>Alveolata</taxon>
        <taxon>Apicomplexa</taxon>
        <taxon>Conoidasida</taxon>
        <taxon>Coccidia</taxon>
        <taxon>Eucoccidiorida</taxon>
        <taxon>Eimeriorina</taxon>
        <taxon>Eimeriidae</taxon>
        <taxon>Eimeria</taxon>
    </lineage>
</organism>
<dbReference type="Pfam" id="PF08661">
    <property type="entry name" value="Rep_fac-A_3"/>
    <property type="match status" value="1"/>
</dbReference>
<dbReference type="InterPro" id="IPR046341">
    <property type="entry name" value="SET_dom_sf"/>
</dbReference>
<dbReference type="GO" id="GO:0006281">
    <property type="term" value="P:DNA repair"/>
    <property type="evidence" value="ECO:0007669"/>
    <property type="project" value="InterPro"/>
</dbReference>
<dbReference type="InterPro" id="IPR013970">
    <property type="entry name" value="Rfa2"/>
</dbReference>
<feature type="compositionally biased region" description="Polar residues" evidence="4">
    <location>
        <begin position="902"/>
        <end position="918"/>
    </location>
</feature>
<dbReference type="OrthoDB" id="332390at2759"/>
<feature type="compositionally biased region" description="Low complexity" evidence="4">
    <location>
        <begin position="871"/>
        <end position="881"/>
    </location>
</feature>
<dbReference type="Gene3D" id="2.170.270.10">
    <property type="entry name" value="SET domain"/>
    <property type="match status" value="1"/>
</dbReference>
<dbReference type="SUPFAM" id="SSF82199">
    <property type="entry name" value="SET domain"/>
    <property type="match status" value="1"/>
</dbReference>
<protein>
    <recommendedName>
        <fullName evidence="7">SET domain-containing protein</fullName>
    </recommendedName>
</protein>
<feature type="compositionally biased region" description="Basic and acidic residues" evidence="4">
    <location>
        <begin position="1230"/>
        <end position="1239"/>
    </location>
</feature>
<dbReference type="GO" id="GO:0006260">
    <property type="term" value="P:DNA replication"/>
    <property type="evidence" value="ECO:0007669"/>
    <property type="project" value="InterPro"/>
</dbReference>
<feature type="region of interest" description="Disordered" evidence="4">
    <location>
        <begin position="544"/>
        <end position="597"/>
    </location>
</feature>
<feature type="compositionally biased region" description="Low complexity" evidence="4">
    <location>
        <begin position="1101"/>
        <end position="1121"/>
    </location>
</feature>
<comment type="subcellular location">
    <subcellularLocation>
        <location evidence="1">Nucleus</location>
    </subcellularLocation>
</comment>
<name>U6LJK4_9EIME</name>
<feature type="region of interest" description="Disordered" evidence="4">
    <location>
        <begin position="295"/>
        <end position="323"/>
    </location>
</feature>
<feature type="compositionally biased region" description="Polar residues" evidence="4">
    <location>
        <begin position="783"/>
        <end position="804"/>
    </location>
</feature>
<accession>U6LJK4</accession>
<evidence type="ECO:0008006" key="7">
    <source>
        <dbReference type="Google" id="ProtNLM"/>
    </source>
</evidence>
<reference evidence="5" key="2">
    <citation type="submission" date="2013-10" db="EMBL/GenBank/DDBJ databases">
        <authorList>
            <person name="Aslett M."/>
        </authorList>
    </citation>
    <scope>NUCLEOTIDE SEQUENCE [LARGE SCALE GENOMIC DNA]</scope>
    <source>
        <strain evidence="5">Houghton</strain>
    </source>
</reference>
<dbReference type="GO" id="GO:0006310">
    <property type="term" value="P:DNA recombination"/>
    <property type="evidence" value="ECO:0007669"/>
    <property type="project" value="InterPro"/>
</dbReference>
<dbReference type="EMBL" id="HG712284">
    <property type="protein sequence ID" value="CDJ50537.1"/>
    <property type="molecule type" value="Genomic_DNA"/>
</dbReference>
<evidence type="ECO:0000256" key="2">
    <source>
        <dbReference type="ARBA" id="ARBA00009761"/>
    </source>
</evidence>
<feature type="region of interest" description="Disordered" evidence="4">
    <location>
        <begin position="753"/>
        <end position="804"/>
    </location>
</feature>
<dbReference type="GO" id="GO:0003677">
    <property type="term" value="F:DNA binding"/>
    <property type="evidence" value="ECO:0007669"/>
    <property type="project" value="InterPro"/>
</dbReference>
<keyword evidence="6" id="KW-1185">Reference proteome</keyword>
<evidence type="ECO:0000256" key="3">
    <source>
        <dbReference type="ARBA" id="ARBA00023242"/>
    </source>
</evidence>
<feature type="compositionally biased region" description="Basic and acidic residues" evidence="4">
    <location>
        <begin position="571"/>
        <end position="583"/>
    </location>
</feature>
<feature type="region of interest" description="Disordered" evidence="4">
    <location>
        <begin position="1075"/>
        <end position="1121"/>
    </location>
</feature>
<evidence type="ECO:0000313" key="5">
    <source>
        <dbReference type="EMBL" id="CDJ50537.1"/>
    </source>
</evidence>
<dbReference type="InterPro" id="IPR012340">
    <property type="entry name" value="NA-bd_OB-fold"/>
</dbReference>
<evidence type="ECO:0000313" key="6">
    <source>
        <dbReference type="Proteomes" id="UP000030750"/>
    </source>
</evidence>
<dbReference type="VEuPathDB" id="ToxoDB:EBH_0085830"/>
<feature type="compositionally biased region" description="Low complexity" evidence="4">
    <location>
        <begin position="753"/>
        <end position="763"/>
    </location>
</feature>
<comment type="similarity">
    <text evidence="2">Belongs to the replication factor A protein 3 family.</text>
</comment>
<feature type="compositionally biased region" description="Basic and acidic residues" evidence="4">
    <location>
        <begin position="1176"/>
        <end position="1187"/>
    </location>
</feature>
<sequence>MAVGAGNEARRVPYGRIGDFVGKRIRFIGRIKEAEEDAVILEASEGKCVRCVLRGALPPCRYVEVVATVQDDLTIKQGEHDHIIPLGDNLDIDMADAATAATFHPQFRSMFEAEYSNTLLKWVPTSFPTFMLERAEHKRSLWLMPEVLPCSRHNPYFPFTPASQHHCSSSSSSSVLPLPQQIANVSLLSSSRRVTVGKSLVALPDQLTVWVLWVPQQCRRCQAQGAGHVSAVAPTRLPPMKEEGGHTAASPSAAASSSPSASQENDQAQANAAAAPDGVASAKLQNEVHAGQYAAGCGRRKGGGNVRGPFSKGRSKHRPTQGMGNGACGAAACSKFVSPEAVLTAARQVKDSLPQLSPELLANLKARGLEPVTLKEVLEERGIEWAATQVRDGRADTEHARLLEAFQRQCEGWGNNREGWVHSKWHSVIVCPDFKRGGLQVSRSSMREMWNSIMSVVHGFVDPDLVVCRVTDPTHPVRFATPPGESCYTVVYAGKEPIRASRERRILGEYTGHVRAGSSNKQRFEYVFDLSFCALAWRAAEEFEKDSDSSGDEGPPTADNAASPAPSEPAGSEKKEGPKKDEPDTGNNEGVRRVQVTGSSNIQRVALPVRGELVLDSHDACNQMSLVNHYGTIGLLGEKICHCNTEWQQVFVDGWPHIVLTTIPGVAIEPGEEVLADFGYDWFNRVQDASHKAIARELLDYRVGAKAGACQTLAPARSAECLVRDNDAELQTRARMGEVCPYCHSDEIPVVSTTSSKSSAKVAHSGGRSTTTAKEETGERSQKTQTRGQRNTQATGAADNQQTMPIWGEQVVHCDGCDRPCHLRCIFGAHGGNQSQHEKQEQRQPKQPAQKQDEQQQDQQEQNIQREEQQAQEYRQEGQQQTKEPRGHVEQPLPGDAPVSIQEPQDSWSTSEGTNDGSRGSPHPTQPSAGFGVISGGETVEDVYRWFVEGDCKWFCCVCRLQWERMATAMNFSVDWRARKVLSEGNPLLLPCSSGAGAESIAMPKAQKVQAEQMNIRDASSRTNTQGVAAAVGTKRRGCGTRGAGISAYSKRQRKGAVESCSPYHIRNSKGVFSANALDGCPQESPVSTTKGRQASRQETQESASQSKSAEESVSATAAASGTPALSAVEAECPASDALQINGESSESISTGQADSKAALSSEKLPEATPPTECQKVTEDPAIHSNERTGIVNEGTGAVQSLPTGSNGMPVDCQTNGDGACRSVQPADVRGSDREGGVEVKHSNGLVIDEAMRVYKNSSDKRQSAKMQPCPVVLNPEEYSSEELLGCRTDMLVEPRALLGSLQPCVHCYKLYGAKASVEVCRLTKRHLAANWDHPHFVSPAQMQDALLTCFQDALLTVQREHQQKLQRLFDNMTPLQRGVNMNALMAGNRQPRIHENAARRSAENLQNPQVHDTETVWKGTIPLICVTLGKTRVDYQFPDGSSKKKWYYGVVSNYQAISSKVTDVDTQRSGDCSKEDEKEKHITYYTNQFRIDYNDGDYQTVPPHELIEMLIETGPGSKLDGRKAITTTPLTKMLSPELKRANRQVNQLVRETNKKGCVMDSDSDEE</sequence>
<gene>
    <name evidence="5" type="ORF">EBH_0085830</name>
</gene>
<dbReference type="Gene3D" id="2.40.50.140">
    <property type="entry name" value="Nucleic acid-binding proteins"/>
    <property type="match status" value="1"/>
</dbReference>
<dbReference type="GO" id="GO:0031981">
    <property type="term" value="C:nuclear lumen"/>
    <property type="evidence" value="ECO:0007669"/>
    <property type="project" value="UniProtKB-ARBA"/>
</dbReference>
<feature type="region of interest" description="Disordered" evidence="4">
    <location>
        <begin position="1145"/>
        <end position="1239"/>
    </location>
</feature>
<feature type="compositionally biased region" description="Low complexity" evidence="4">
    <location>
        <begin position="248"/>
        <end position="278"/>
    </location>
</feature>
<dbReference type="Proteomes" id="UP000030750">
    <property type="component" value="Unassembled WGS sequence"/>
</dbReference>
<feature type="compositionally biased region" description="Low complexity" evidence="4">
    <location>
        <begin position="561"/>
        <end position="570"/>
    </location>
</feature>
<feature type="region of interest" description="Disordered" evidence="4">
    <location>
        <begin position="236"/>
        <end position="278"/>
    </location>
</feature>